<evidence type="ECO:0000313" key="15">
    <source>
        <dbReference type="WBParaSite" id="NBR_0001805301-mRNA-1"/>
    </source>
</evidence>
<dbReference type="InterPro" id="IPR029058">
    <property type="entry name" value="AB_hydrolase_fold"/>
</dbReference>
<dbReference type="Proteomes" id="UP000271162">
    <property type="component" value="Unassembled WGS sequence"/>
</dbReference>
<accession>A0A0N4YLQ4</accession>
<dbReference type="AlphaFoldDB" id="A0A0N4YLQ4"/>
<evidence type="ECO:0000256" key="8">
    <source>
        <dbReference type="ARBA" id="ARBA00048283"/>
    </source>
</evidence>
<comment type="catalytic activity">
    <reaction evidence="10">
        <text>1-octadecanoyl-2-(9Z-octadecenoyl)-sn-glycerol + H2O = 2-(9Z-octadecenoyl)-glycerol + octadecanoate + H(+)</text>
        <dbReference type="Rhea" id="RHEA:77103"/>
        <dbReference type="ChEBI" id="CHEBI:15377"/>
        <dbReference type="ChEBI" id="CHEBI:15378"/>
        <dbReference type="ChEBI" id="CHEBI:25629"/>
        <dbReference type="ChEBI" id="CHEBI:73990"/>
        <dbReference type="ChEBI" id="CHEBI:75468"/>
    </reaction>
</comment>
<evidence type="ECO:0000313" key="14">
    <source>
        <dbReference type="Proteomes" id="UP000271162"/>
    </source>
</evidence>
<comment type="catalytic activity">
    <reaction evidence="5">
        <text>a 1,2-diacyl-sn-glycerol + H2O = a 2-acylglycerol + a fatty acid + H(+)</text>
        <dbReference type="Rhea" id="RHEA:33275"/>
        <dbReference type="ChEBI" id="CHEBI:15377"/>
        <dbReference type="ChEBI" id="CHEBI:15378"/>
        <dbReference type="ChEBI" id="CHEBI:17389"/>
        <dbReference type="ChEBI" id="CHEBI:17815"/>
        <dbReference type="ChEBI" id="CHEBI:28868"/>
        <dbReference type="EC" id="3.1.1.116"/>
    </reaction>
</comment>
<evidence type="ECO:0000256" key="3">
    <source>
        <dbReference type="ARBA" id="ARBA00026104"/>
    </source>
</evidence>
<evidence type="ECO:0000256" key="7">
    <source>
        <dbReference type="ARBA" id="ARBA00044064"/>
    </source>
</evidence>
<comment type="catalytic activity">
    <reaction evidence="9">
        <text>1,2-didecanoylglycerol + H2O = decanoylglycerol + decanoate + H(+)</text>
        <dbReference type="Rhea" id="RHEA:48596"/>
        <dbReference type="ChEBI" id="CHEBI:11152"/>
        <dbReference type="ChEBI" id="CHEBI:15377"/>
        <dbReference type="ChEBI" id="CHEBI:15378"/>
        <dbReference type="ChEBI" id="CHEBI:27689"/>
        <dbReference type="ChEBI" id="CHEBI:90605"/>
    </reaction>
</comment>
<name>A0A0N4YLQ4_NIPBR</name>
<comment type="similarity">
    <text evidence="1">Belongs to the AB hydrolase superfamily.</text>
</comment>
<proteinExistence type="inferred from homology"/>
<dbReference type="SUPFAM" id="SSF53474">
    <property type="entry name" value="alpha/beta-Hydrolases"/>
    <property type="match status" value="2"/>
</dbReference>
<dbReference type="WBParaSite" id="NBR_0001805301-mRNA-1">
    <property type="protein sequence ID" value="NBR_0001805301-mRNA-1"/>
    <property type="gene ID" value="NBR_0001805301"/>
</dbReference>
<evidence type="ECO:0000256" key="11">
    <source>
        <dbReference type="ARBA" id="ARBA00048919"/>
    </source>
</evidence>
<dbReference type="OMA" id="PGIAMSK"/>
<reference evidence="13 14" key="2">
    <citation type="submission" date="2018-11" db="EMBL/GenBank/DDBJ databases">
        <authorList>
            <consortium name="Pathogen Informatics"/>
        </authorList>
    </citation>
    <scope>NUCLEOTIDE SEQUENCE [LARGE SCALE GENOMIC DNA]</scope>
</reference>
<dbReference type="STRING" id="27835.A0A0N4YLQ4"/>
<dbReference type="PANTHER" id="PTHR46118:SF4">
    <property type="entry name" value="PROTEIN ABHD11"/>
    <property type="match status" value="1"/>
</dbReference>
<comment type="catalytic activity">
    <reaction evidence="6">
        <text>a 1,3-diacyl-sn-glycerol + H2O = a 1-acyl-sn-glycerol + a fatty acid + H(+)</text>
        <dbReference type="Rhea" id="RHEA:38503"/>
        <dbReference type="ChEBI" id="CHEBI:15377"/>
        <dbReference type="ChEBI" id="CHEBI:15378"/>
        <dbReference type="ChEBI" id="CHEBI:28868"/>
        <dbReference type="ChEBI" id="CHEBI:64683"/>
        <dbReference type="ChEBI" id="CHEBI:77272"/>
    </reaction>
</comment>
<comment type="catalytic activity">
    <reaction evidence="8">
        <text>1-octadecanoyl-2-(4Z,7Z,10Z,13Z,16Z,19Z-docosahexaenoyl)-sn-glycerol + H2O = 2-(4Z,7Z,10Z,13Z,16Z,19Z-docosahexaenoyl)-glycerol + octadecanoate + H(+)</text>
        <dbReference type="Rhea" id="RHEA:77107"/>
        <dbReference type="ChEBI" id="CHEBI:15377"/>
        <dbReference type="ChEBI" id="CHEBI:15378"/>
        <dbReference type="ChEBI" id="CHEBI:25629"/>
        <dbReference type="ChEBI" id="CHEBI:77129"/>
        <dbReference type="ChEBI" id="CHEBI:186738"/>
    </reaction>
</comment>
<sequence length="634" mass="72378">MWSRGFPALLRNSLPSRCLYTNGTPVKLVSARYGDPEKDRQRPPLVICHGLFGQKQNWHSVSKAVQRRLGCTIYSLDLRNHGESPWSDSMTYDDMSTDLVAFLESIQSESGFTHFRLLGHSMGGRVVMRMAINPTWQHLIDRLIIEDVSPKTYAKDFAAHVNFRKYIQAMVKMDLSKGRRELLKELETIVPDLPTRQFLLTNLSPTNEAGRSQWRCNLKAIDSNLDSILGFSLTSGAFNGPTLFCYGQNSQYVTERDRNDIKSFFPNVRFEGIPNAGHWVHAEQPAWVFCVYVDKPGVTIMPLTPMWNRRNGAVLTLVWNTCAGWRSYSTGAAVKLASVRYGDPEKDRKRPPLVICHGLFGQKQNWHSVSKEVQKRLGCTIYSLDLRNHGESPWADSMTYDEMSADVVASLESIKTETDFTHFRLLGHSMGGRVVMRLSINPAWQHLVDRLIVEDISPKTYAKDFDSHEKYRKYIHAMAAMDMRKSRRELLQEFETIVPDLTTRQFLLTNLGPSDVSGVSRWRCNLEAIDEHLEGILRFSMPPGAFNGPTLFVYGESSPYLTNQNRDDVKFIFPKAVFEGIPNAGHWMTDIVGEQKLLGELRVTELKQELEKRNLDKNGIKIILADRLEKVRIE</sequence>
<evidence type="ECO:0000256" key="6">
    <source>
        <dbReference type="ARBA" id="ARBA00043742"/>
    </source>
</evidence>
<feature type="domain" description="SAP" evidence="12">
    <location>
        <begin position="598"/>
        <end position="632"/>
    </location>
</feature>
<dbReference type="Gene3D" id="3.40.50.1820">
    <property type="entry name" value="alpha/beta hydrolase"/>
    <property type="match status" value="2"/>
</dbReference>
<evidence type="ECO:0000256" key="9">
    <source>
        <dbReference type="ARBA" id="ARBA00048504"/>
    </source>
</evidence>
<organism evidence="15">
    <name type="scientific">Nippostrongylus brasiliensis</name>
    <name type="common">Rat hookworm</name>
    <dbReference type="NCBI Taxonomy" id="27835"/>
    <lineage>
        <taxon>Eukaryota</taxon>
        <taxon>Metazoa</taxon>
        <taxon>Ecdysozoa</taxon>
        <taxon>Nematoda</taxon>
        <taxon>Chromadorea</taxon>
        <taxon>Rhabditida</taxon>
        <taxon>Rhabditina</taxon>
        <taxon>Rhabditomorpha</taxon>
        <taxon>Strongyloidea</taxon>
        <taxon>Heligmosomidae</taxon>
        <taxon>Nippostrongylus</taxon>
    </lineage>
</organism>
<evidence type="ECO:0000259" key="12">
    <source>
        <dbReference type="PROSITE" id="PS50800"/>
    </source>
</evidence>
<evidence type="ECO:0000256" key="1">
    <source>
        <dbReference type="ARBA" id="ARBA00008645"/>
    </source>
</evidence>
<evidence type="ECO:0000256" key="10">
    <source>
        <dbReference type="ARBA" id="ARBA00048513"/>
    </source>
</evidence>
<gene>
    <name evidence="13" type="ORF">NBR_LOCUS18054</name>
</gene>
<evidence type="ECO:0000256" key="2">
    <source>
        <dbReference type="ARBA" id="ARBA00022801"/>
    </source>
</evidence>
<dbReference type="SUPFAM" id="SSF68906">
    <property type="entry name" value="SAP domain"/>
    <property type="match status" value="1"/>
</dbReference>
<evidence type="ECO:0000256" key="4">
    <source>
        <dbReference type="ARBA" id="ARBA00042703"/>
    </source>
</evidence>
<dbReference type="Gene3D" id="1.10.720.30">
    <property type="entry name" value="SAP domain"/>
    <property type="match status" value="1"/>
</dbReference>
<comment type="catalytic activity">
    <reaction evidence="11">
        <text>1-octadecanoyl-2-(5Z,8Z,11Z,14Z-eicosatetraenoyl)-sn-glycerol + H2O = 2-(5Z,8Z,11Z,14Z-eicosatetraenoyl)-glycerol + octadecanoate + H(+)</text>
        <dbReference type="Rhea" id="RHEA:38507"/>
        <dbReference type="ChEBI" id="CHEBI:15377"/>
        <dbReference type="ChEBI" id="CHEBI:15378"/>
        <dbReference type="ChEBI" id="CHEBI:25629"/>
        <dbReference type="ChEBI" id="CHEBI:52392"/>
        <dbReference type="ChEBI" id="CHEBI:75728"/>
    </reaction>
</comment>
<evidence type="ECO:0000256" key="5">
    <source>
        <dbReference type="ARBA" id="ARBA00043667"/>
    </source>
</evidence>
<dbReference type="Pfam" id="PF00561">
    <property type="entry name" value="Abhydrolase_1"/>
    <property type="match status" value="2"/>
</dbReference>
<dbReference type="InterPro" id="IPR003034">
    <property type="entry name" value="SAP_dom"/>
</dbReference>
<protein>
    <recommendedName>
        <fullName evidence="7">sn-1-specific diacylglycerol lipase ABHD11</fullName>
        <ecNumber evidence="3">3.1.1.116</ecNumber>
    </recommendedName>
    <alternativeName>
        <fullName evidence="4">Alpha/beta hydrolase domain-containing protein 11</fullName>
    </alternativeName>
</protein>
<dbReference type="PROSITE" id="PS50800">
    <property type="entry name" value="SAP"/>
    <property type="match status" value="1"/>
</dbReference>
<evidence type="ECO:0000313" key="13">
    <source>
        <dbReference type="EMBL" id="VDL81775.1"/>
    </source>
</evidence>
<dbReference type="GO" id="GO:0005739">
    <property type="term" value="C:mitochondrion"/>
    <property type="evidence" value="ECO:0007669"/>
    <property type="project" value="TreeGrafter"/>
</dbReference>
<dbReference type="InterPro" id="IPR036361">
    <property type="entry name" value="SAP_dom_sf"/>
</dbReference>
<keyword evidence="2" id="KW-0378">Hydrolase</keyword>
<keyword evidence="14" id="KW-1185">Reference proteome</keyword>
<dbReference type="GO" id="GO:0052689">
    <property type="term" value="F:carboxylic ester hydrolase activity"/>
    <property type="evidence" value="ECO:0007669"/>
    <property type="project" value="TreeGrafter"/>
</dbReference>
<dbReference type="SMART" id="SM00513">
    <property type="entry name" value="SAP"/>
    <property type="match status" value="1"/>
</dbReference>
<dbReference type="EC" id="3.1.1.116" evidence="3"/>
<reference evidence="15" key="1">
    <citation type="submission" date="2017-02" db="UniProtKB">
        <authorList>
            <consortium name="WormBaseParasite"/>
        </authorList>
    </citation>
    <scope>IDENTIFICATION</scope>
</reference>
<dbReference type="PANTHER" id="PTHR46118">
    <property type="entry name" value="PROTEIN ABHD11"/>
    <property type="match status" value="1"/>
</dbReference>
<dbReference type="EMBL" id="UYSL01023149">
    <property type="protein sequence ID" value="VDL81775.1"/>
    <property type="molecule type" value="Genomic_DNA"/>
</dbReference>
<dbReference type="InterPro" id="IPR000073">
    <property type="entry name" value="AB_hydrolase_1"/>
</dbReference>